<reference evidence="2 3" key="1">
    <citation type="journal article" date="2021" name="Elife">
        <title>Chloroplast acquisition without the gene transfer in kleptoplastic sea slugs, Plakobranchus ocellatus.</title>
        <authorList>
            <person name="Maeda T."/>
            <person name="Takahashi S."/>
            <person name="Yoshida T."/>
            <person name="Shimamura S."/>
            <person name="Takaki Y."/>
            <person name="Nagai Y."/>
            <person name="Toyoda A."/>
            <person name="Suzuki Y."/>
            <person name="Arimoto A."/>
            <person name="Ishii H."/>
            <person name="Satoh N."/>
            <person name="Nishiyama T."/>
            <person name="Hasebe M."/>
            <person name="Maruyama T."/>
            <person name="Minagawa J."/>
            <person name="Obokata J."/>
            <person name="Shigenobu S."/>
        </authorList>
    </citation>
    <scope>NUCLEOTIDE SEQUENCE [LARGE SCALE GENOMIC DNA]</scope>
</reference>
<dbReference type="Proteomes" id="UP000762676">
    <property type="component" value="Unassembled WGS sequence"/>
</dbReference>
<proteinExistence type="predicted"/>
<name>A0AAV4GBS9_9GAST</name>
<dbReference type="Pfam" id="PF22936">
    <property type="entry name" value="Pol_BBD"/>
    <property type="match status" value="1"/>
</dbReference>
<comment type="caution">
    <text evidence="2">The sequence shown here is derived from an EMBL/GenBank/DDBJ whole genome shotgun (WGS) entry which is preliminary data.</text>
</comment>
<evidence type="ECO:0000313" key="3">
    <source>
        <dbReference type="Proteomes" id="UP000762676"/>
    </source>
</evidence>
<gene>
    <name evidence="2" type="ORF">ElyMa_000630300</name>
</gene>
<sequence length="250" mass="28112">MVIKVPPLEFKSFIAVITQRGSIKFSEFKVALRNFEDTDKIRAQESPVMGATPDAISTKAMVQELPQPHSRHQLLPQNFHKDFNSAEHVIELADDTRLKRTAEWQGDAIVHFKDVKGQKYIITLKNAIYVPSFTQNILSVPAATDNGASIIFNSHPHLEAEGKSFPLDRRGNLYFLNLCSSPDPEVAAYSPDEWHQVLGHCNASDIIKLEKTVKGMRITDPRSDVNCEVCIKSKMTQTINKKPDQRATSK</sequence>
<accession>A0AAV4GBS9</accession>
<feature type="domain" description="Retrovirus-related Pol polyprotein from transposon TNT 1-94-like beta-barrel" evidence="1">
    <location>
        <begin position="81"/>
        <end position="147"/>
    </location>
</feature>
<keyword evidence="3" id="KW-1185">Reference proteome</keyword>
<evidence type="ECO:0000259" key="1">
    <source>
        <dbReference type="Pfam" id="PF22936"/>
    </source>
</evidence>
<dbReference type="InterPro" id="IPR054722">
    <property type="entry name" value="PolX-like_BBD"/>
</dbReference>
<protein>
    <submittedName>
        <fullName evidence="2">CCHC-type zinc finger, nucleic acid binding protein a</fullName>
    </submittedName>
</protein>
<organism evidence="2 3">
    <name type="scientific">Elysia marginata</name>
    <dbReference type="NCBI Taxonomy" id="1093978"/>
    <lineage>
        <taxon>Eukaryota</taxon>
        <taxon>Metazoa</taxon>
        <taxon>Spiralia</taxon>
        <taxon>Lophotrochozoa</taxon>
        <taxon>Mollusca</taxon>
        <taxon>Gastropoda</taxon>
        <taxon>Heterobranchia</taxon>
        <taxon>Euthyneura</taxon>
        <taxon>Panpulmonata</taxon>
        <taxon>Sacoglossa</taxon>
        <taxon>Placobranchoidea</taxon>
        <taxon>Plakobranchidae</taxon>
        <taxon>Elysia</taxon>
    </lineage>
</organism>
<evidence type="ECO:0000313" key="2">
    <source>
        <dbReference type="EMBL" id="GFR82576.1"/>
    </source>
</evidence>
<dbReference type="EMBL" id="BMAT01001278">
    <property type="protein sequence ID" value="GFR82576.1"/>
    <property type="molecule type" value="Genomic_DNA"/>
</dbReference>
<dbReference type="AlphaFoldDB" id="A0AAV4GBS9"/>